<comment type="caution">
    <text evidence="1">The sequence shown here is derived from an EMBL/GenBank/DDBJ whole genome shotgun (WGS) entry which is preliminary data.</text>
</comment>
<dbReference type="EMBL" id="JACXVP010000006">
    <property type="protein sequence ID" value="KAG5601806.1"/>
    <property type="molecule type" value="Genomic_DNA"/>
</dbReference>
<sequence>MVVSKKDTGMYQLPHNLNMKRKGRDCALGVSIYLWKIKILPVKRYILAKETLVSVWKATRHVWLPQCNYSPV</sequence>
<gene>
    <name evidence="1" type="ORF">H5410_033176</name>
</gene>
<proteinExistence type="predicted"/>
<protein>
    <submittedName>
        <fullName evidence="1">Uncharacterized protein</fullName>
    </submittedName>
</protein>
<dbReference type="Proteomes" id="UP000824120">
    <property type="component" value="Chromosome 6"/>
</dbReference>
<keyword evidence="2" id="KW-1185">Reference proteome</keyword>
<organism evidence="1 2">
    <name type="scientific">Solanum commersonii</name>
    <name type="common">Commerson's wild potato</name>
    <name type="synonym">Commerson's nightshade</name>
    <dbReference type="NCBI Taxonomy" id="4109"/>
    <lineage>
        <taxon>Eukaryota</taxon>
        <taxon>Viridiplantae</taxon>
        <taxon>Streptophyta</taxon>
        <taxon>Embryophyta</taxon>
        <taxon>Tracheophyta</taxon>
        <taxon>Spermatophyta</taxon>
        <taxon>Magnoliopsida</taxon>
        <taxon>eudicotyledons</taxon>
        <taxon>Gunneridae</taxon>
        <taxon>Pentapetalae</taxon>
        <taxon>asterids</taxon>
        <taxon>lamiids</taxon>
        <taxon>Solanales</taxon>
        <taxon>Solanaceae</taxon>
        <taxon>Solanoideae</taxon>
        <taxon>Solaneae</taxon>
        <taxon>Solanum</taxon>
    </lineage>
</organism>
<accession>A0A9J5YSB4</accession>
<reference evidence="1 2" key="1">
    <citation type="submission" date="2020-09" db="EMBL/GenBank/DDBJ databases">
        <title>De no assembly of potato wild relative species, Solanum commersonii.</title>
        <authorList>
            <person name="Cho K."/>
        </authorList>
    </citation>
    <scope>NUCLEOTIDE SEQUENCE [LARGE SCALE GENOMIC DNA]</scope>
    <source>
        <strain evidence="1">LZ3.2</strain>
        <tissue evidence="1">Leaf</tissue>
    </source>
</reference>
<name>A0A9J5YSB4_SOLCO</name>
<evidence type="ECO:0000313" key="2">
    <source>
        <dbReference type="Proteomes" id="UP000824120"/>
    </source>
</evidence>
<evidence type="ECO:0000313" key="1">
    <source>
        <dbReference type="EMBL" id="KAG5601806.1"/>
    </source>
</evidence>
<dbReference type="AlphaFoldDB" id="A0A9J5YSB4"/>